<comment type="caution">
    <text evidence="1">The sequence shown here is derived from an EMBL/GenBank/DDBJ whole genome shotgun (WGS) entry which is preliminary data.</text>
</comment>
<evidence type="ECO:0000313" key="2">
    <source>
        <dbReference type="Proteomes" id="UP001139333"/>
    </source>
</evidence>
<accession>A0A9X2CHF5</accession>
<name>A0A9X2CHF5_9GAMM</name>
<proteinExistence type="predicted"/>
<evidence type="ECO:0000313" key="1">
    <source>
        <dbReference type="EMBL" id="MCL1141977.1"/>
    </source>
</evidence>
<dbReference type="Proteomes" id="UP001139333">
    <property type="component" value="Unassembled WGS sequence"/>
</dbReference>
<sequence>MKMFKRLLGWSIVAIVILVSGYRYLKPSIIVENRSDLDIVSSRVELPSSGLDFGKILPGEQNEIYYDLDQNDGSISFRFVLSDDTEIMGKCGYVTKNQVNHRTIIYIEVSKQATCLLEE</sequence>
<protein>
    <submittedName>
        <fullName evidence="1">Uncharacterized protein</fullName>
    </submittedName>
</protein>
<dbReference type="AlphaFoldDB" id="A0A9X2CHF5"/>
<organism evidence="1 2">
    <name type="scientific">Shewanella gaetbuli</name>
    <dbReference type="NCBI Taxonomy" id="220752"/>
    <lineage>
        <taxon>Bacteria</taxon>
        <taxon>Pseudomonadati</taxon>
        <taxon>Pseudomonadota</taxon>
        <taxon>Gammaproteobacteria</taxon>
        <taxon>Alteromonadales</taxon>
        <taxon>Shewanellaceae</taxon>
        <taxon>Shewanella</taxon>
    </lineage>
</organism>
<dbReference type="EMBL" id="JAKIKP010000002">
    <property type="protein sequence ID" value="MCL1141977.1"/>
    <property type="molecule type" value="Genomic_DNA"/>
</dbReference>
<keyword evidence="2" id="KW-1185">Reference proteome</keyword>
<dbReference type="RefSeq" id="WP_248994650.1">
    <property type="nucleotide sequence ID" value="NZ_JAKIKP010000002.1"/>
</dbReference>
<gene>
    <name evidence="1" type="ORF">L2672_04595</name>
</gene>
<reference evidence="1" key="1">
    <citation type="submission" date="2022-01" db="EMBL/GenBank/DDBJ databases">
        <title>Whole genome-based taxonomy of the Shewanellaceae.</title>
        <authorList>
            <person name="Martin-Rodriguez A.J."/>
        </authorList>
    </citation>
    <scope>NUCLEOTIDE SEQUENCE</scope>
    <source>
        <strain evidence="1">DSM 16422</strain>
    </source>
</reference>